<accession>A0ABW9JAZ2</accession>
<reference evidence="2 3" key="1">
    <citation type="submission" date="2024-12" db="EMBL/GenBank/DDBJ databases">
        <authorList>
            <person name="Hu S."/>
        </authorList>
    </citation>
    <scope>NUCLEOTIDE SEQUENCE [LARGE SCALE GENOMIC DNA]</scope>
    <source>
        <strain evidence="2 3">THG-T11</strain>
    </source>
</reference>
<sequence>MYINITDSKTANNKGSSRELVHYLEKENRIENKLEREHWFNHEGRTFEPFEVRHAIDGNVAKLGKADAKFFLINISPSQKELKHLEGKYGVLDIRKQLKCYAERLMDEYARNFKREGVNSAKDLLWFGKIENHRYYGFKDKQVINGEKKRGELKDGNQLHVQIIVSRKDVTNSIKLSPMNNSRGKNEHHSKKLGQFNRVAFKQFGEDMFDRTFDFHRQLRDRMAYANIQKNGSLEQRKQLDVLNEILEKHPQGTSYENSLVNEITNGEFSNFIDMISKPDYASIFELLLAPTFEPRSPDVSGKKKRRKIKKIQQTLNR</sequence>
<gene>
    <name evidence="2" type="ORF">E6A44_019225</name>
</gene>
<evidence type="ECO:0000313" key="3">
    <source>
        <dbReference type="Proteomes" id="UP001517247"/>
    </source>
</evidence>
<dbReference type="Proteomes" id="UP001517247">
    <property type="component" value="Unassembled WGS sequence"/>
</dbReference>
<evidence type="ECO:0000313" key="2">
    <source>
        <dbReference type="EMBL" id="MFN0257724.1"/>
    </source>
</evidence>
<name>A0ABW9JAZ2_9SPHI</name>
<feature type="region of interest" description="Disordered" evidence="1">
    <location>
        <begin position="295"/>
        <end position="318"/>
    </location>
</feature>
<proteinExistence type="predicted"/>
<dbReference type="RefSeq" id="WP_138724805.1">
    <property type="nucleotide sequence ID" value="NZ_SSHJ02000010.1"/>
</dbReference>
<evidence type="ECO:0000256" key="1">
    <source>
        <dbReference type="SAM" id="MobiDB-lite"/>
    </source>
</evidence>
<dbReference type="Pfam" id="PF18976">
    <property type="entry name" value="DUF5712"/>
    <property type="match status" value="1"/>
</dbReference>
<dbReference type="EMBL" id="SSHJ02000010">
    <property type="protein sequence ID" value="MFN0257724.1"/>
    <property type="molecule type" value="Genomic_DNA"/>
</dbReference>
<protein>
    <submittedName>
        <fullName evidence="2">DUF5712 family protein</fullName>
    </submittedName>
</protein>
<dbReference type="InterPro" id="IPR043766">
    <property type="entry name" value="BfmA-like"/>
</dbReference>
<comment type="caution">
    <text evidence="2">The sequence shown here is derived from an EMBL/GenBank/DDBJ whole genome shotgun (WGS) entry which is preliminary data.</text>
</comment>
<organism evidence="2 3">
    <name type="scientific">Pedobacter ureilyticus</name>
    <dbReference type="NCBI Taxonomy" id="1393051"/>
    <lineage>
        <taxon>Bacteria</taxon>
        <taxon>Pseudomonadati</taxon>
        <taxon>Bacteroidota</taxon>
        <taxon>Sphingobacteriia</taxon>
        <taxon>Sphingobacteriales</taxon>
        <taxon>Sphingobacteriaceae</taxon>
        <taxon>Pedobacter</taxon>
    </lineage>
</organism>
<keyword evidence="3" id="KW-1185">Reference proteome</keyword>